<protein>
    <submittedName>
        <fullName evidence="8">Uncharacterized protein</fullName>
    </submittedName>
</protein>
<feature type="compositionally biased region" description="Basic and acidic residues" evidence="6">
    <location>
        <begin position="1"/>
        <end position="17"/>
    </location>
</feature>
<feature type="region of interest" description="Disordered" evidence="6">
    <location>
        <begin position="1"/>
        <end position="26"/>
    </location>
</feature>
<feature type="transmembrane region" description="Helical" evidence="7">
    <location>
        <begin position="319"/>
        <end position="344"/>
    </location>
</feature>
<dbReference type="Pfam" id="PF01943">
    <property type="entry name" value="Polysacc_synt"/>
    <property type="match status" value="1"/>
</dbReference>
<dbReference type="AlphaFoldDB" id="A0A173LH19"/>
<dbReference type="InterPro" id="IPR050833">
    <property type="entry name" value="Poly_Biosynth_Transport"/>
</dbReference>
<feature type="transmembrane region" description="Helical" evidence="7">
    <location>
        <begin position="192"/>
        <end position="213"/>
    </location>
</feature>
<evidence type="ECO:0000313" key="9">
    <source>
        <dbReference type="Proteomes" id="UP000186104"/>
    </source>
</evidence>
<keyword evidence="4 7" id="KW-1133">Transmembrane helix</keyword>
<dbReference type="CDD" id="cd13128">
    <property type="entry name" value="MATE_Wzx_like"/>
    <property type="match status" value="1"/>
</dbReference>
<dbReference type="STRING" id="499555.BJL86_0822"/>
<feature type="transmembrane region" description="Helical" evidence="7">
    <location>
        <begin position="66"/>
        <end position="87"/>
    </location>
</feature>
<feature type="transmembrane region" description="Helical" evidence="7">
    <location>
        <begin position="407"/>
        <end position="429"/>
    </location>
</feature>
<feature type="transmembrane region" description="Helical" evidence="7">
    <location>
        <begin position="272"/>
        <end position="299"/>
    </location>
</feature>
<evidence type="ECO:0000256" key="6">
    <source>
        <dbReference type="SAM" id="MobiDB-lite"/>
    </source>
</evidence>
<evidence type="ECO:0000256" key="1">
    <source>
        <dbReference type="ARBA" id="ARBA00004651"/>
    </source>
</evidence>
<comment type="subcellular location">
    <subcellularLocation>
        <location evidence="1">Cell membrane</location>
        <topology evidence="1">Multi-pass membrane protein</topology>
    </subcellularLocation>
</comment>
<dbReference type="GO" id="GO:0005886">
    <property type="term" value="C:plasma membrane"/>
    <property type="evidence" value="ECO:0007669"/>
    <property type="project" value="UniProtKB-SubCell"/>
</dbReference>
<dbReference type="EMBL" id="CP015961">
    <property type="protein sequence ID" value="ANI91616.1"/>
    <property type="molecule type" value="Genomic_DNA"/>
</dbReference>
<feature type="transmembrane region" description="Helical" evidence="7">
    <location>
        <begin position="225"/>
        <end position="252"/>
    </location>
</feature>
<evidence type="ECO:0000313" key="8">
    <source>
        <dbReference type="EMBL" id="ANI91616.1"/>
    </source>
</evidence>
<evidence type="ECO:0000256" key="2">
    <source>
        <dbReference type="ARBA" id="ARBA00022475"/>
    </source>
</evidence>
<feature type="transmembrane region" description="Helical" evidence="7">
    <location>
        <begin position="356"/>
        <end position="375"/>
    </location>
</feature>
<keyword evidence="2" id="KW-1003">Cell membrane</keyword>
<feature type="region of interest" description="Disordered" evidence="6">
    <location>
        <begin position="502"/>
        <end position="523"/>
    </location>
</feature>
<feature type="compositionally biased region" description="Polar residues" evidence="6">
    <location>
        <begin position="512"/>
        <end position="523"/>
    </location>
</feature>
<evidence type="ECO:0000256" key="7">
    <source>
        <dbReference type="SAM" id="Phobius"/>
    </source>
</evidence>
<dbReference type="KEGG" id="dtm:BJL86_0822"/>
<evidence type="ECO:0000256" key="4">
    <source>
        <dbReference type="ARBA" id="ARBA00022989"/>
    </source>
</evidence>
<feature type="transmembrane region" description="Helical" evidence="7">
    <location>
        <begin position="36"/>
        <end position="54"/>
    </location>
</feature>
<organism evidence="8 9">
    <name type="scientific">Dietzia timorensis</name>
    <dbReference type="NCBI Taxonomy" id="499555"/>
    <lineage>
        <taxon>Bacteria</taxon>
        <taxon>Bacillati</taxon>
        <taxon>Actinomycetota</taxon>
        <taxon>Actinomycetes</taxon>
        <taxon>Mycobacteriales</taxon>
        <taxon>Dietziaceae</taxon>
        <taxon>Dietzia</taxon>
    </lineage>
</organism>
<dbReference type="PANTHER" id="PTHR30250">
    <property type="entry name" value="PST FAMILY PREDICTED COLANIC ACID TRANSPORTER"/>
    <property type="match status" value="1"/>
</dbReference>
<feature type="transmembrane region" description="Helical" evidence="7">
    <location>
        <begin position="133"/>
        <end position="157"/>
    </location>
</feature>
<gene>
    <name evidence="8" type="ORF">BJL86_0822</name>
</gene>
<feature type="transmembrane region" description="Helical" evidence="7">
    <location>
        <begin position="107"/>
        <end position="127"/>
    </location>
</feature>
<keyword evidence="5 7" id="KW-0472">Membrane</keyword>
<evidence type="ECO:0000256" key="5">
    <source>
        <dbReference type="ARBA" id="ARBA00023136"/>
    </source>
</evidence>
<name>A0A173LH19_9ACTN</name>
<dbReference type="PANTHER" id="PTHR30250:SF11">
    <property type="entry name" value="O-ANTIGEN TRANSPORTER-RELATED"/>
    <property type="match status" value="1"/>
</dbReference>
<dbReference type="Proteomes" id="UP000186104">
    <property type="component" value="Chromosome"/>
</dbReference>
<feature type="transmembrane region" description="Helical" evidence="7">
    <location>
        <begin position="382"/>
        <end position="401"/>
    </location>
</feature>
<sequence>MSDKPIDQPEHDSVNERELEEGEETKGLVSNGAAMVVSRLLTAVFGWAGSVVIARTLSPESWGQYSFVFGLLGIMAVVTDLGVGRVVISRLTGAEQKDFGPVAGSFIVLRCVLGIAGYLVALAYSLIVGLSPMVVMVVAIAGTTVTLATPANALLVLFQSRLKLVFLATWDVIAQIVQFLLILLVMKTHPTLLAFVLPAIAREVVTVGVRIIAIRTGKLDGRVPTYGAVFGLWGPMLREAIPISIGLALLTILTKIDTLMLERLDTYESVGLYAIGYKFSDVLILAVSALAVPFTTVLVRAWGADTDTFRQRTRQAMTVAALLGGLAIVGFVSAAEGVIGLLYGAQFEPASNAARLLVMSSAISGVTTIGWVVLVSAEKLKVFPWVAGLGVVLNIALNSVFIPLWSIMGAAGATIISELVIFFAFLYMARQSTGITRLIPVTQLARQGLLIAAVTAPTWALINKAGWPWIPTVAAACVLHLALSVVSKSFDVGDRIKFLAPKEPGDIDSPVEATTNSRSANDE</sequence>
<accession>A0A173LH19</accession>
<proteinExistence type="predicted"/>
<keyword evidence="9" id="KW-1185">Reference proteome</keyword>
<reference evidence="8 9" key="1">
    <citation type="submission" date="2016-06" db="EMBL/GenBank/DDBJ databases">
        <title>Complete genome sequence of a saline-alkali tolerant type strain Dietzia timorensis ID05-A0528T.</title>
        <authorList>
            <person name="Wu X."/>
        </authorList>
    </citation>
    <scope>NUCLEOTIDE SEQUENCE [LARGE SCALE GENOMIC DNA]</scope>
    <source>
        <strain evidence="8 9">ID05-A0528</strain>
    </source>
</reference>
<keyword evidence="3 7" id="KW-0812">Transmembrane</keyword>
<dbReference type="InterPro" id="IPR002797">
    <property type="entry name" value="Polysacc_synth"/>
</dbReference>
<feature type="transmembrane region" description="Helical" evidence="7">
    <location>
        <begin position="164"/>
        <end position="186"/>
    </location>
</feature>
<evidence type="ECO:0000256" key="3">
    <source>
        <dbReference type="ARBA" id="ARBA00022692"/>
    </source>
</evidence>